<evidence type="ECO:0000313" key="2">
    <source>
        <dbReference type="EMBL" id="CAL8075702.1"/>
    </source>
</evidence>
<dbReference type="EMBL" id="CAXLJM020000008">
    <property type="protein sequence ID" value="CAL8075702.1"/>
    <property type="molecule type" value="Genomic_DNA"/>
</dbReference>
<keyword evidence="3" id="KW-1185">Reference proteome</keyword>
<gene>
    <name evidence="2" type="ORF">ODALV1_LOCUS3260</name>
</gene>
<accession>A0ABP1PSJ6</accession>
<reference evidence="2 3" key="1">
    <citation type="submission" date="2024-08" db="EMBL/GenBank/DDBJ databases">
        <authorList>
            <person name="Cucini C."/>
            <person name="Frati F."/>
        </authorList>
    </citation>
    <scope>NUCLEOTIDE SEQUENCE [LARGE SCALE GENOMIC DNA]</scope>
</reference>
<keyword evidence="1" id="KW-0812">Transmembrane</keyword>
<protein>
    <submittedName>
        <fullName evidence="2">Uncharacterized protein</fullName>
    </submittedName>
</protein>
<feature type="transmembrane region" description="Helical" evidence="1">
    <location>
        <begin position="262"/>
        <end position="280"/>
    </location>
</feature>
<name>A0ABP1PSJ6_9HEXA</name>
<dbReference type="Gene3D" id="1.10.287.70">
    <property type="match status" value="1"/>
</dbReference>
<keyword evidence="1" id="KW-0472">Membrane</keyword>
<sequence length="1012" mass="116982">MWGQIIKHRLKLQPELRRTCELRVVSRRLRGLEAAIWKANARTIGSNRYSPSDIAMVSDSTFPSNFSNRVLQEKLHRAFQRLHFTKRANVIVLRTTIGFDVQAAFKNMFIELYVTNRDISIAINIFIKTYFRVVCRSARLLEEYPLNYIVRNSSNQIHRKLKFDRDISYDHFSYLFPIVQYPFQYSLEVLMPRVHFLNMNVTAFLNPLTFDVWLCILIAIIAISIWLIFLQNQNLGDVVLWQASNLLEQDCNSLMKNAKYHTAALITLWVLTVISIRQFYCSSLYSFMAVDIQPANFPRNITELKLYKDFKLLATHDILPALLNIGTQNISPDLFKFYASLVDMSYIMMDKSASINPVAESLLNASEGNDINVYTYKLPEYNYNSSLLDVLSFAVFHNQEQHIYEPNFATFRFSGFLGSFVQSGLHDLAAKHYVKFNHFKLLKTMVSSKSANARTIGSNRYSPSDIAIVSDSTFPGNFSNRVLQEKPHRGFQRLHFTKRVIVLRTTVGFDVQAPFENMFIVKPISSSILLFVTDGANLIRMGFVRSISARGSDRPLNEIFQLQLLVLPQRTLESMASLLDYWKSIHSTTLYETPQIKSTERNITELKRYKDFKLLATPDIFTALRNIGRQNISPGLIKFYASLVGMSYIMMHNGPSINPIAESLLKVSEGNDINVYTYKLPEYNYNSSLQDVLRFATFHYREKHMYAPARVLLVETLDERQTVHIQKCTTAAEIHETLTMMMVFLNAHILQVRVDINTRWRWDSEASQHMSGDRGLFTKYIELEYTVPISITGSKKIVDFPYQADRRYWVDSEIPDKKVHTGEEEDFKLGRHFSDYISFQEGKEALDLKLRNLTTEEQEEFEGLSADNKKRFVRWHIRSRYPGQVTLASGTLYSPALNVLLEAFGKIKKIRQAKIGLSAIYRIYTLLARRVSNSRDALREACRMNVLEENTQEIDQFDILVPDPSNTVTRPNCLSLSTPRTKKRNASRFVQTSFIRKDFKETIYPNSAARIC</sequence>
<organism evidence="2 3">
    <name type="scientific">Orchesella dallaii</name>
    <dbReference type="NCBI Taxonomy" id="48710"/>
    <lineage>
        <taxon>Eukaryota</taxon>
        <taxon>Metazoa</taxon>
        <taxon>Ecdysozoa</taxon>
        <taxon>Arthropoda</taxon>
        <taxon>Hexapoda</taxon>
        <taxon>Collembola</taxon>
        <taxon>Entomobryomorpha</taxon>
        <taxon>Entomobryoidea</taxon>
        <taxon>Orchesellidae</taxon>
        <taxon>Orchesellinae</taxon>
        <taxon>Orchesella</taxon>
    </lineage>
</organism>
<dbReference type="Proteomes" id="UP001642540">
    <property type="component" value="Unassembled WGS sequence"/>
</dbReference>
<comment type="caution">
    <text evidence="2">The sequence shown here is derived from an EMBL/GenBank/DDBJ whole genome shotgun (WGS) entry which is preliminary data.</text>
</comment>
<feature type="transmembrane region" description="Helical" evidence="1">
    <location>
        <begin position="210"/>
        <end position="230"/>
    </location>
</feature>
<evidence type="ECO:0000256" key="1">
    <source>
        <dbReference type="SAM" id="Phobius"/>
    </source>
</evidence>
<keyword evidence="1" id="KW-1133">Transmembrane helix</keyword>
<evidence type="ECO:0000313" key="3">
    <source>
        <dbReference type="Proteomes" id="UP001642540"/>
    </source>
</evidence>
<proteinExistence type="predicted"/>